<dbReference type="PROSITE" id="PS50015">
    <property type="entry name" value="SAP_B"/>
    <property type="match status" value="3"/>
</dbReference>
<feature type="chain" id="PRO_5002311689" description="Saposin B-type domain-containing protein" evidence="5">
    <location>
        <begin position="23"/>
        <end position="406"/>
    </location>
</feature>
<sequence length="406" mass="46055">MEMKILSVALLIIFLSWTSTDARKIVVFERSGPWVIRQEISNGGGELLIKEESHGVVFGRDVQELVPRLAIVKEKLAEGLWRMLNVGPHLSGFPLKETVTRKGLALHGSPFQFVCNACMEVSKQAEEVLSNPDTLKNIEELTKSICKSLPSNFSAQCDEMSQMYIQETIAMLQDYLSEDKLCVSTGLCNGNNYDSQIKLNWNTEISPLDVRDDTTCAVCEQFVEEAVYYVDQNKTRSEILSALHQTCSKLKMFSTECDSLVDYYASLFFMEVETVKPKEFCQKISYCSYSSSLSLKQEQNCDLCRAAMSEVKAELEDPETKMKMIEMMLEGCKRVPTYTKECKRLVFEYGPLILTNMEKYLDSNDICSELHVCESHAGKLENNMDDRVHPLIELPSSESSNQARLE</sequence>
<keyword evidence="1" id="KW-0064">Aspartyl protease</keyword>
<dbReference type="Gene3D" id="1.10.225.10">
    <property type="entry name" value="Saposin-like"/>
    <property type="match status" value="3"/>
</dbReference>
<dbReference type="InterPro" id="IPR008139">
    <property type="entry name" value="SaposinB_dom"/>
</dbReference>
<feature type="domain" description="Saposin B-type" evidence="6">
    <location>
        <begin position="212"/>
        <end position="291"/>
    </location>
</feature>
<dbReference type="Pfam" id="PF05184">
    <property type="entry name" value="SapB_1"/>
    <property type="match status" value="1"/>
</dbReference>
<proteinExistence type="predicted"/>
<evidence type="ECO:0000256" key="1">
    <source>
        <dbReference type="ARBA" id="ARBA00022750"/>
    </source>
</evidence>
<dbReference type="InterPro" id="IPR011001">
    <property type="entry name" value="Saposin-like"/>
</dbReference>
<organism evidence="7">
    <name type="scientific">Araucaria cunninghamii</name>
    <name type="common">Hoop pine</name>
    <name type="synonym">Moreton Bay pine</name>
    <dbReference type="NCBI Taxonomy" id="56994"/>
    <lineage>
        <taxon>Eukaryota</taxon>
        <taxon>Viridiplantae</taxon>
        <taxon>Streptophyta</taxon>
        <taxon>Embryophyta</taxon>
        <taxon>Tracheophyta</taxon>
        <taxon>Spermatophyta</taxon>
        <taxon>Pinopsida</taxon>
        <taxon>Pinidae</taxon>
        <taxon>Conifers II</taxon>
        <taxon>Araucariales</taxon>
        <taxon>Araucariaceae</taxon>
        <taxon>Araucaria</taxon>
    </lineage>
</organism>
<keyword evidence="3" id="KW-1015">Disulfide bond</keyword>
<name>A0A0D6R2G8_ARACU</name>
<reference evidence="7" key="1">
    <citation type="submission" date="2015-03" db="EMBL/GenBank/DDBJ databases">
        <title>A transcriptome of Araucaria cunninghamii, an australian fine timber species.</title>
        <authorList>
            <person name="Jing Yi C.J.Y."/>
            <person name="Yin San L.Y.S."/>
            <person name="Abdul Karim S.S."/>
            <person name="Wan Azmi N.N."/>
            <person name="Hercus R.R."/>
            <person name="Croft L.L."/>
        </authorList>
    </citation>
    <scope>NUCLEOTIDE SEQUENCE</scope>
    <source>
        <strain evidence="7">MI0301</strain>
        <tissue evidence="7">Leaf</tissue>
    </source>
</reference>
<keyword evidence="1" id="KW-0378">Hydrolase</keyword>
<dbReference type="InterPro" id="IPR007856">
    <property type="entry name" value="SapB_1"/>
</dbReference>
<dbReference type="InterPro" id="IPR051428">
    <property type="entry name" value="Sphingo_Act-Surfact_Prot"/>
</dbReference>
<evidence type="ECO:0000256" key="3">
    <source>
        <dbReference type="ARBA" id="ARBA00023157"/>
    </source>
</evidence>
<dbReference type="AlphaFoldDB" id="A0A0D6R2G8"/>
<dbReference type="PANTHER" id="PTHR11480">
    <property type="entry name" value="SAPOSIN-RELATED"/>
    <property type="match status" value="1"/>
</dbReference>
<dbReference type="PANTHER" id="PTHR11480:SF3">
    <property type="entry name" value="BCDNA.GH08312"/>
    <property type="match status" value="1"/>
</dbReference>
<dbReference type="GO" id="GO:0004190">
    <property type="term" value="F:aspartic-type endopeptidase activity"/>
    <property type="evidence" value="ECO:0007669"/>
    <property type="project" value="UniProtKB-KW"/>
</dbReference>
<dbReference type="SMART" id="SM00741">
    <property type="entry name" value="SapB"/>
    <property type="match status" value="3"/>
</dbReference>
<accession>A0A0D6R2G8</accession>
<protein>
    <recommendedName>
        <fullName evidence="6">Saposin B-type domain-containing protein</fullName>
    </recommendedName>
</protein>
<keyword evidence="1" id="KW-0645">Protease</keyword>
<feature type="domain" description="Saposin B-type" evidence="6">
    <location>
        <begin position="111"/>
        <end position="192"/>
    </location>
</feature>
<keyword evidence="5" id="KW-0732">Signal</keyword>
<dbReference type="Pfam" id="PF03489">
    <property type="entry name" value="SapB_2"/>
    <property type="match status" value="1"/>
</dbReference>
<dbReference type="GO" id="GO:0006629">
    <property type="term" value="P:lipid metabolic process"/>
    <property type="evidence" value="ECO:0007669"/>
    <property type="project" value="InterPro"/>
</dbReference>
<dbReference type="InterPro" id="IPR008138">
    <property type="entry name" value="SapB_2"/>
</dbReference>
<evidence type="ECO:0000256" key="2">
    <source>
        <dbReference type="ARBA" id="ARBA00023145"/>
    </source>
</evidence>
<feature type="signal peptide" evidence="5">
    <location>
        <begin position="1"/>
        <end position="22"/>
    </location>
</feature>
<keyword evidence="4" id="KW-0325">Glycoprotein</keyword>
<keyword evidence="2" id="KW-0865">Zymogen</keyword>
<evidence type="ECO:0000256" key="4">
    <source>
        <dbReference type="ARBA" id="ARBA00023180"/>
    </source>
</evidence>
<dbReference type="EMBL" id="GCKF01037402">
    <property type="protein sequence ID" value="JAG96458.1"/>
    <property type="molecule type" value="Transcribed_RNA"/>
</dbReference>
<feature type="domain" description="Saposin B-type" evidence="6">
    <location>
        <begin position="297"/>
        <end position="377"/>
    </location>
</feature>
<evidence type="ECO:0000313" key="7">
    <source>
        <dbReference type="EMBL" id="JAG96458.1"/>
    </source>
</evidence>
<evidence type="ECO:0000259" key="6">
    <source>
        <dbReference type="PROSITE" id="PS50015"/>
    </source>
</evidence>
<dbReference type="SUPFAM" id="SSF47862">
    <property type="entry name" value="Saposin"/>
    <property type="match status" value="2"/>
</dbReference>
<evidence type="ECO:0000256" key="5">
    <source>
        <dbReference type="SAM" id="SignalP"/>
    </source>
</evidence>